<dbReference type="EMBL" id="JAJAQC010000040">
    <property type="protein sequence ID" value="MDA0566693.1"/>
    <property type="molecule type" value="Genomic_DNA"/>
</dbReference>
<dbReference type="Proteomes" id="UP001140076">
    <property type="component" value="Unassembled WGS sequence"/>
</dbReference>
<organism evidence="8 9">
    <name type="scientific">Streptomonospora mangrovi</name>
    <dbReference type="NCBI Taxonomy" id="2883123"/>
    <lineage>
        <taxon>Bacteria</taxon>
        <taxon>Bacillati</taxon>
        <taxon>Actinomycetota</taxon>
        <taxon>Actinomycetes</taxon>
        <taxon>Streptosporangiales</taxon>
        <taxon>Nocardiopsidaceae</taxon>
        <taxon>Streptomonospora</taxon>
    </lineage>
</organism>
<evidence type="ECO:0000256" key="1">
    <source>
        <dbReference type="ARBA" id="ARBA00004651"/>
    </source>
</evidence>
<dbReference type="Gene3D" id="3.40.50.1000">
    <property type="entry name" value="HAD superfamily/HAD-like"/>
    <property type="match status" value="1"/>
</dbReference>
<protein>
    <submittedName>
        <fullName evidence="8">HAD-IC family P-type ATPase</fullName>
    </submittedName>
</protein>
<evidence type="ECO:0000256" key="5">
    <source>
        <dbReference type="ARBA" id="ARBA00023136"/>
    </source>
</evidence>
<gene>
    <name evidence="8" type="ORF">LG943_20610</name>
</gene>
<keyword evidence="2 6" id="KW-0812">Transmembrane</keyword>
<dbReference type="SFLD" id="SFLDG00002">
    <property type="entry name" value="C1.7:_P-type_atpase_like"/>
    <property type="match status" value="1"/>
</dbReference>
<name>A0A9X3NNR9_9ACTN</name>
<feature type="transmembrane region" description="Helical" evidence="6">
    <location>
        <begin position="228"/>
        <end position="253"/>
    </location>
</feature>
<sequence>MASLGDRQDRAAGPPAGVRGLTAEEAARRAADGRSNDVPVRASRGVWQIVRGNVFTRINAMVAVLFAVIAVVGPVQDGLFALVIVFNTLIGIVQELRAKRTLDRLAIVNAARPRVLRDGAVVAVTPQEIVLDDVIAVGQGEQVPVDGDVVAASALEIDESLLTGESDPVLKRAGDTVMSGSFVVAGTGYFRATRVGRNAYAARLAEEASRFTLVSSELRSGVDRILRFITWALFPIGGLLVFSQLVLGGQVTVEEPVSGGGMSGPVADALRGMVAALVSMVPEGLVLLISIAFAVGVVRLGRRQCLVQELPAIEGLARVDIVATDKTGTLTENGMRLTGFRDLGGGRVADPRVEREVLAALAAADPSPNASMAAIAEACPSPPDWAVVALAPFSSARKWSGASFATPEGERHWVLGAADVLAAPGAPEAAEAARLAAQGLRVLLLARAAERVDAPGAPGRVVPVSLVVLDQRLRADAAPTLRYFAQQDVAVKVVSGDHPAAVGAVARELDLPGGGSPADARALPEGEAELGAAAERTTAFGRVGPERKRDMVRALRRRGHTVAMTGDGVNDVLALKEADVGVAMGSGSPASRAVAQIVLLDNRFATLPTVVAEGRRVIGNIERVANLFLTKTVYSMTMASVVGVLAVAYPFFPRHATLINAVTFGIPSFFLALAPNVERARPGFVARTLRLAVPAGLISGFAAITTYLLVLDGAAVPALTDRTAVVVTLCATTLWVLLLVARPFVWWKAVLVAAMVGLLLTALLTPVGQAFFALDVSDPGKIGTALVVAAVAAALITVVRVVDDRFIRPRGARAQAARGESAADPEADPAAV</sequence>
<dbReference type="AlphaFoldDB" id="A0A9X3NNR9"/>
<dbReference type="Gene3D" id="3.40.1110.10">
    <property type="entry name" value="Calcium-transporting ATPase, cytoplasmic domain N"/>
    <property type="match status" value="1"/>
</dbReference>
<dbReference type="PANTHER" id="PTHR42861">
    <property type="entry name" value="CALCIUM-TRANSPORTING ATPASE"/>
    <property type="match status" value="1"/>
</dbReference>
<dbReference type="InterPro" id="IPR023214">
    <property type="entry name" value="HAD_sf"/>
</dbReference>
<dbReference type="InterPro" id="IPR008250">
    <property type="entry name" value="ATPase_P-typ_transduc_dom_A_sf"/>
</dbReference>
<dbReference type="InterPro" id="IPR044492">
    <property type="entry name" value="P_typ_ATPase_HD_dom"/>
</dbReference>
<dbReference type="PRINTS" id="PR00119">
    <property type="entry name" value="CATATPASE"/>
</dbReference>
<feature type="transmembrane region" description="Helical" evidence="6">
    <location>
        <begin position="633"/>
        <end position="652"/>
    </location>
</feature>
<feature type="transmembrane region" description="Helical" evidence="6">
    <location>
        <begin position="689"/>
        <end position="710"/>
    </location>
</feature>
<dbReference type="Pfam" id="PF00702">
    <property type="entry name" value="Hydrolase"/>
    <property type="match status" value="1"/>
</dbReference>
<dbReference type="Pfam" id="PF00122">
    <property type="entry name" value="E1-E2_ATPase"/>
    <property type="match status" value="1"/>
</dbReference>
<evidence type="ECO:0000259" key="7">
    <source>
        <dbReference type="Pfam" id="PF00122"/>
    </source>
</evidence>
<dbReference type="RefSeq" id="WP_270073949.1">
    <property type="nucleotide sequence ID" value="NZ_JAJAQC010000040.1"/>
</dbReference>
<feature type="transmembrane region" description="Helical" evidence="6">
    <location>
        <begin position="54"/>
        <end position="72"/>
    </location>
</feature>
<keyword evidence="4 6" id="KW-1133">Transmembrane helix</keyword>
<keyword evidence="5 6" id="KW-0472">Membrane</keyword>
<keyword evidence="9" id="KW-1185">Reference proteome</keyword>
<proteinExistence type="predicted"/>
<feature type="transmembrane region" description="Helical" evidence="6">
    <location>
        <begin position="750"/>
        <end position="772"/>
    </location>
</feature>
<feature type="domain" description="P-type ATPase A" evidence="7">
    <location>
        <begin position="113"/>
        <end position="207"/>
    </location>
</feature>
<evidence type="ECO:0000313" key="9">
    <source>
        <dbReference type="Proteomes" id="UP001140076"/>
    </source>
</evidence>
<dbReference type="GO" id="GO:0005886">
    <property type="term" value="C:plasma membrane"/>
    <property type="evidence" value="ECO:0007669"/>
    <property type="project" value="UniProtKB-SubCell"/>
</dbReference>
<dbReference type="NCBIfam" id="TIGR01494">
    <property type="entry name" value="ATPase_P-type"/>
    <property type="match status" value="1"/>
</dbReference>
<dbReference type="InterPro" id="IPR023299">
    <property type="entry name" value="ATPase_P-typ_cyto_dom_N"/>
</dbReference>
<feature type="transmembrane region" description="Helical" evidence="6">
    <location>
        <begin position="784"/>
        <end position="802"/>
    </location>
</feature>
<evidence type="ECO:0000256" key="6">
    <source>
        <dbReference type="SAM" id="Phobius"/>
    </source>
</evidence>
<feature type="transmembrane region" description="Helical" evidence="6">
    <location>
        <begin position="658"/>
        <end position="677"/>
    </location>
</feature>
<dbReference type="InterPro" id="IPR001757">
    <property type="entry name" value="P_typ_ATPase"/>
</dbReference>
<dbReference type="PROSITE" id="PS00154">
    <property type="entry name" value="ATPASE_E1_E2"/>
    <property type="match status" value="1"/>
</dbReference>
<comment type="subcellular location">
    <subcellularLocation>
        <location evidence="1">Cell membrane</location>
        <topology evidence="1">Multi-pass membrane protein</topology>
    </subcellularLocation>
</comment>
<dbReference type="Gene3D" id="2.70.150.10">
    <property type="entry name" value="Calcium-transporting ATPase, cytoplasmic transduction domain A"/>
    <property type="match status" value="1"/>
</dbReference>
<feature type="transmembrane region" description="Helical" evidence="6">
    <location>
        <begin position="78"/>
        <end position="96"/>
    </location>
</feature>
<dbReference type="InterPro" id="IPR023298">
    <property type="entry name" value="ATPase_P-typ_TM_dom_sf"/>
</dbReference>
<dbReference type="GO" id="GO:0016887">
    <property type="term" value="F:ATP hydrolysis activity"/>
    <property type="evidence" value="ECO:0007669"/>
    <property type="project" value="InterPro"/>
</dbReference>
<dbReference type="Gene3D" id="1.20.1110.10">
    <property type="entry name" value="Calcium-transporting ATPase, transmembrane domain"/>
    <property type="match status" value="1"/>
</dbReference>
<dbReference type="InterPro" id="IPR036412">
    <property type="entry name" value="HAD-like_sf"/>
</dbReference>
<comment type="caution">
    <text evidence="8">The sequence shown here is derived from an EMBL/GenBank/DDBJ whole genome shotgun (WGS) entry which is preliminary data.</text>
</comment>
<reference evidence="8" key="1">
    <citation type="submission" date="2021-10" db="EMBL/GenBank/DDBJ databases">
        <title>Streptomonospora sp. nov., isolated from mangrove soil.</title>
        <authorList>
            <person name="Chen X."/>
            <person name="Ge X."/>
            <person name="Liu W."/>
        </authorList>
    </citation>
    <scope>NUCLEOTIDE SEQUENCE</scope>
    <source>
        <strain evidence="8">S1-112</strain>
    </source>
</reference>
<dbReference type="InterPro" id="IPR018303">
    <property type="entry name" value="ATPase_P-typ_P_site"/>
</dbReference>
<keyword evidence="3" id="KW-1278">Translocase</keyword>
<evidence type="ECO:0000256" key="4">
    <source>
        <dbReference type="ARBA" id="ARBA00022989"/>
    </source>
</evidence>
<dbReference type="GO" id="GO:0005524">
    <property type="term" value="F:ATP binding"/>
    <property type="evidence" value="ECO:0007669"/>
    <property type="project" value="InterPro"/>
</dbReference>
<dbReference type="InterPro" id="IPR059000">
    <property type="entry name" value="ATPase_P-type_domA"/>
</dbReference>
<dbReference type="SUPFAM" id="SSF81653">
    <property type="entry name" value="Calcium ATPase, transduction domain A"/>
    <property type="match status" value="1"/>
</dbReference>
<evidence type="ECO:0000256" key="2">
    <source>
        <dbReference type="ARBA" id="ARBA00022692"/>
    </source>
</evidence>
<evidence type="ECO:0000256" key="3">
    <source>
        <dbReference type="ARBA" id="ARBA00022967"/>
    </source>
</evidence>
<dbReference type="SUPFAM" id="SSF81665">
    <property type="entry name" value="Calcium ATPase, transmembrane domain M"/>
    <property type="match status" value="1"/>
</dbReference>
<accession>A0A9X3NNR9</accession>
<feature type="transmembrane region" description="Helical" evidence="6">
    <location>
        <begin position="722"/>
        <end position="741"/>
    </location>
</feature>
<dbReference type="SFLD" id="SFLDF00027">
    <property type="entry name" value="p-type_atpase"/>
    <property type="match status" value="1"/>
</dbReference>
<dbReference type="SUPFAM" id="SSF56784">
    <property type="entry name" value="HAD-like"/>
    <property type="match status" value="1"/>
</dbReference>
<dbReference type="SFLD" id="SFLDS00003">
    <property type="entry name" value="Haloacid_Dehalogenase"/>
    <property type="match status" value="1"/>
</dbReference>
<dbReference type="PRINTS" id="PR00120">
    <property type="entry name" value="HATPASE"/>
</dbReference>
<evidence type="ECO:0000313" key="8">
    <source>
        <dbReference type="EMBL" id="MDA0566693.1"/>
    </source>
</evidence>
<feature type="transmembrane region" description="Helical" evidence="6">
    <location>
        <begin position="273"/>
        <end position="298"/>
    </location>
</feature>